<proteinExistence type="predicted"/>
<dbReference type="Gene3D" id="2.60.40.10">
    <property type="entry name" value="Immunoglobulins"/>
    <property type="match status" value="1"/>
</dbReference>
<keyword evidence="1" id="KW-0677">Repeat</keyword>
<protein>
    <recommendedName>
        <fullName evidence="4">Ig-like domain-containing protein</fullName>
    </recommendedName>
</protein>
<dbReference type="GO" id="GO:0016020">
    <property type="term" value="C:membrane"/>
    <property type="evidence" value="ECO:0007669"/>
    <property type="project" value="UniProtKB-SubCell"/>
</dbReference>
<keyword evidence="6" id="KW-1185">Reference proteome</keyword>
<feature type="domain" description="Ig-like" evidence="4">
    <location>
        <begin position="16"/>
        <end position="102"/>
    </location>
</feature>
<keyword evidence="2" id="KW-1015">Disulfide bond</keyword>
<dbReference type="Pfam" id="PF13927">
    <property type="entry name" value="Ig_3"/>
    <property type="match status" value="1"/>
</dbReference>
<dbReference type="InterPro" id="IPR036179">
    <property type="entry name" value="Ig-like_dom_sf"/>
</dbReference>
<dbReference type="Proteomes" id="UP000683360">
    <property type="component" value="Unassembled WGS sequence"/>
</dbReference>
<name>A0A8S3VS88_MYTED</name>
<comment type="caution">
    <text evidence="5">The sequence shown here is derived from an EMBL/GenBank/DDBJ whole genome shotgun (WGS) entry which is preliminary data.</text>
</comment>
<dbReference type="EMBL" id="CAJPWZ010003328">
    <property type="protein sequence ID" value="CAG2257421.1"/>
    <property type="molecule type" value="Genomic_DNA"/>
</dbReference>
<feature type="chain" id="PRO_5035796879" description="Ig-like domain-containing protein" evidence="3">
    <location>
        <begin position="20"/>
        <end position="159"/>
    </location>
</feature>
<dbReference type="InterPro" id="IPR013783">
    <property type="entry name" value="Ig-like_fold"/>
</dbReference>
<evidence type="ECO:0000259" key="4">
    <source>
        <dbReference type="PROSITE" id="PS50835"/>
    </source>
</evidence>
<evidence type="ECO:0000313" key="5">
    <source>
        <dbReference type="EMBL" id="CAG2257421.1"/>
    </source>
</evidence>
<dbReference type="GO" id="GO:0098609">
    <property type="term" value="P:cell-cell adhesion"/>
    <property type="evidence" value="ECO:0007669"/>
    <property type="project" value="TreeGrafter"/>
</dbReference>
<dbReference type="PROSITE" id="PS50835">
    <property type="entry name" value="IG_LIKE"/>
    <property type="match status" value="1"/>
</dbReference>
<gene>
    <name evidence="5" type="ORF">MEDL_68683</name>
</gene>
<dbReference type="PANTHER" id="PTHR44170">
    <property type="entry name" value="PROTEIN SIDEKICK"/>
    <property type="match status" value="1"/>
</dbReference>
<evidence type="ECO:0000256" key="3">
    <source>
        <dbReference type="SAM" id="SignalP"/>
    </source>
</evidence>
<evidence type="ECO:0000256" key="1">
    <source>
        <dbReference type="ARBA" id="ARBA00022737"/>
    </source>
</evidence>
<feature type="signal peptide" evidence="3">
    <location>
        <begin position="1"/>
        <end position="19"/>
    </location>
</feature>
<dbReference type="OrthoDB" id="428111at2759"/>
<sequence length="159" mass="17414">MWYHDTTTICLLLVVPVAAFIEFTQMPLSQAVVFGHNVVLNCEAVTDQPGTLTYTWYQNGTQLTASVFSNHSLLIVDVQQSKLGNYSCHVTSSNHSETSILSSAVLIQAYIRPFVNNPSQVTVTEGEAAVLECVTGGKCPTPSSFLGERWTASHLWFTV</sequence>
<evidence type="ECO:0000313" key="6">
    <source>
        <dbReference type="Proteomes" id="UP000683360"/>
    </source>
</evidence>
<keyword evidence="3" id="KW-0732">Signal</keyword>
<dbReference type="InterPro" id="IPR003599">
    <property type="entry name" value="Ig_sub"/>
</dbReference>
<dbReference type="SUPFAM" id="SSF48726">
    <property type="entry name" value="Immunoglobulin"/>
    <property type="match status" value="1"/>
</dbReference>
<dbReference type="PANTHER" id="PTHR44170:SF6">
    <property type="entry name" value="CONTACTIN"/>
    <property type="match status" value="1"/>
</dbReference>
<dbReference type="AlphaFoldDB" id="A0A8S3VS88"/>
<evidence type="ECO:0000256" key="2">
    <source>
        <dbReference type="ARBA" id="ARBA00023157"/>
    </source>
</evidence>
<reference evidence="5" key="1">
    <citation type="submission" date="2021-03" db="EMBL/GenBank/DDBJ databases">
        <authorList>
            <person name="Bekaert M."/>
        </authorList>
    </citation>
    <scope>NUCLEOTIDE SEQUENCE</scope>
</reference>
<dbReference type="SMART" id="SM00409">
    <property type="entry name" value="IG"/>
    <property type="match status" value="1"/>
</dbReference>
<organism evidence="5 6">
    <name type="scientific">Mytilus edulis</name>
    <name type="common">Blue mussel</name>
    <dbReference type="NCBI Taxonomy" id="6550"/>
    <lineage>
        <taxon>Eukaryota</taxon>
        <taxon>Metazoa</taxon>
        <taxon>Spiralia</taxon>
        <taxon>Lophotrochozoa</taxon>
        <taxon>Mollusca</taxon>
        <taxon>Bivalvia</taxon>
        <taxon>Autobranchia</taxon>
        <taxon>Pteriomorphia</taxon>
        <taxon>Mytilida</taxon>
        <taxon>Mytiloidea</taxon>
        <taxon>Mytilidae</taxon>
        <taxon>Mytilinae</taxon>
        <taxon>Mytilus</taxon>
    </lineage>
</organism>
<dbReference type="InterPro" id="IPR007110">
    <property type="entry name" value="Ig-like_dom"/>
</dbReference>
<accession>A0A8S3VS88</accession>